<protein>
    <submittedName>
        <fullName evidence="1">Uncharacterized protein</fullName>
    </submittedName>
</protein>
<dbReference type="AlphaFoldDB" id="A0AAV8V8Z2"/>
<evidence type="ECO:0000313" key="1">
    <source>
        <dbReference type="EMBL" id="KAJ8910583.1"/>
    </source>
</evidence>
<dbReference type="PANTHER" id="PTHR47331:SF5">
    <property type="entry name" value="RIBONUCLEASE H"/>
    <property type="match status" value="1"/>
</dbReference>
<reference evidence="1 2" key="1">
    <citation type="journal article" date="2023" name="Insect Mol. Biol.">
        <title>Genome sequencing provides insights into the evolution of gene families encoding plant cell wall-degrading enzymes in longhorned beetles.</title>
        <authorList>
            <person name="Shin N.R."/>
            <person name="Okamura Y."/>
            <person name="Kirsch R."/>
            <person name="Pauchet Y."/>
        </authorList>
    </citation>
    <scope>NUCLEOTIDE SEQUENCE [LARGE SCALE GENOMIC DNA]</scope>
    <source>
        <strain evidence="1">EAD_L_NR</strain>
    </source>
</reference>
<gene>
    <name evidence="1" type="ORF">NQ315_013552</name>
</gene>
<proteinExistence type="predicted"/>
<dbReference type="PANTHER" id="PTHR47331">
    <property type="entry name" value="PHD-TYPE DOMAIN-CONTAINING PROTEIN"/>
    <property type="match status" value="1"/>
</dbReference>
<sequence>MQEFPLSSKYIRTDMYVDNVVCSVPSLAEAQNLYSELVGLFKAGGFDLLKWCTNDCGVLWNQIPQNAWSLQKVEFNDNSDMHASSKVLGLKWNDISDTFSFSINIPEQTNSKHKILSTVARIWDPLGFLAAVT</sequence>
<organism evidence="1 2">
    <name type="scientific">Exocentrus adspersus</name>
    <dbReference type="NCBI Taxonomy" id="1586481"/>
    <lineage>
        <taxon>Eukaryota</taxon>
        <taxon>Metazoa</taxon>
        <taxon>Ecdysozoa</taxon>
        <taxon>Arthropoda</taxon>
        <taxon>Hexapoda</taxon>
        <taxon>Insecta</taxon>
        <taxon>Pterygota</taxon>
        <taxon>Neoptera</taxon>
        <taxon>Endopterygota</taxon>
        <taxon>Coleoptera</taxon>
        <taxon>Polyphaga</taxon>
        <taxon>Cucujiformia</taxon>
        <taxon>Chrysomeloidea</taxon>
        <taxon>Cerambycidae</taxon>
        <taxon>Lamiinae</taxon>
        <taxon>Acanthocinini</taxon>
        <taxon>Exocentrus</taxon>
    </lineage>
</organism>
<dbReference type="Proteomes" id="UP001159042">
    <property type="component" value="Unassembled WGS sequence"/>
</dbReference>
<dbReference type="EMBL" id="JANEYG010000277">
    <property type="protein sequence ID" value="KAJ8910583.1"/>
    <property type="molecule type" value="Genomic_DNA"/>
</dbReference>
<comment type="caution">
    <text evidence="1">The sequence shown here is derived from an EMBL/GenBank/DDBJ whole genome shotgun (WGS) entry which is preliminary data.</text>
</comment>
<accession>A0AAV8V8Z2</accession>
<name>A0AAV8V8Z2_9CUCU</name>
<keyword evidence="2" id="KW-1185">Reference proteome</keyword>
<evidence type="ECO:0000313" key="2">
    <source>
        <dbReference type="Proteomes" id="UP001159042"/>
    </source>
</evidence>